<dbReference type="EMBL" id="UOGE01000088">
    <property type="protein sequence ID" value="VAX23647.1"/>
    <property type="molecule type" value="Genomic_DNA"/>
</dbReference>
<gene>
    <name evidence="1" type="ORF">MNBD_NITROSPINAE02-962</name>
</gene>
<evidence type="ECO:0008006" key="2">
    <source>
        <dbReference type="Google" id="ProtNLM"/>
    </source>
</evidence>
<name>A0A3B1D4I1_9ZZZZ</name>
<dbReference type="Pfam" id="PF04340">
    <property type="entry name" value="DUF484"/>
    <property type="match status" value="1"/>
</dbReference>
<evidence type="ECO:0000313" key="1">
    <source>
        <dbReference type="EMBL" id="VAX23647.1"/>
    </source>
</evidence>
<dbReference type="SUPFAM" id="SSF55781">
    <property type="entry name" value="GAF domain-like"/>
    <property type="match status" value="1"/>
</dbReference>
<protein>
    <recommendedName>
        <fullName evidence="2">GAF domain-containing protein</fullName>
    </recommendedName>
</protein>
<dbReference type="AlphaFoldDB" id="A0A3B1D4I1"/>
<reference evidence="1" key="1">
    <citation type="submission" date="2018-06" db="EMBL/GenBank/DDBJ databases">
        <authorList>
            <person name="Zhirakovskaya E."/>
        </authorList>
    </citation>
    <scope>NUCLEOTIDE SEQUENCE</scope>
</reference>
<organism evidence="1">
    <name type="scientific">hydrothermal vent metagenome</name>
    <dbReference type="NCBI Taxonomy" id="652676"/>
    <lineage>
        <taxon>unclassified sequences</taxon>
        <taxon>metagenomes</taxon>
        <taxon>ecological metagenomes</taxon>
    </lineage>
</organism>
<sequence length="204" mass="23182">MKKELAKRALKTSTSQLRQHNTLLRKNLRRVVGYSTENEKVQRRIDEMDDIIVESESLKVMFDALIIQGRRVFDIDTISVLLAHELKEHYPENYRDGGKSFFLESDNTSFVEPGELSSYFQDRNEPVLRGGVKKGDALFFTGGMNGRIRSEALAPLSYGKRIVGAVGFGSHNPTRFMDGYGVRFLKRLCRLLSLKMEVFVAKGA</sequence>
<accession>A0A3B1D4I1</accession>
<dbReference type="InterPro" id="IPR029016">
    <property type="entry name" value="GAF-like_dom_sf"/>
</dbReference>
<dbReference type="Gene3D" id="3.30.450.40">
    <property type="match status" value="1"/>
</dbReference>
<proteinExistence type="predicted"/>
<dbReference type="InterPro" id="IPR007435">
    <property type="entry name" value="DUF484"/>
</dbReference>